<proteinExistence type="predicted"/>
<keyword evidence="3" id="KW-1185">Reference proteome</keyword>
<dbReference type="AlphaFoldDB" id="A0A4Q2DP55"/>
<dbReference type="EMBL" id="SDEE01000084">
    <property type="protein sequence ID" value="RXW22100.1"/>
    <property type="molecule type" value="Genomic_DNA"/>
</dbReference>
<feature type="signal peptide" evidence="1">
    <location>
        <begin position="1"/>
        <end position="24"/>
    </location>
</feature>
<comment type="caution">
    <text evidence="2">The sequence shown here is derived from an EMBL/GenBank/DDBJ whole genome shotgun (WGS) entry which is preliminary data.</text>
</comment>
<reference evidence="2 3" key="1">
    <citation type="submission" date="2019-01" db="EMBL/GenBank/DDBJ databases">
        <title>Draft genome sequence of Psathyrella aberdarensis IHI B618.</title>
        <authorList>
            <person name="Buettner E."/>
            <person name="Kellner H."/>
        </authorList>
    </citation>
    <scope>NUCLEOTIDE SEQUENCE [LARGE SCALE GENOMIC DNA]</scope>
    <source>
        <strain evidence="2 3">IHI B618</strain>
    </source>
</reference>
<organism evidence="2 3">
    <name type="scientific">Candolleomyces aberdarensis</name>
    <dbReference type="NCBI Taxonomy" id="2316362"/>
    <lineage>
        <taxon>Eukaryota</taxon>
        <taxon>Fungi</taxon>
        <taxon>Dikarya</taxon>
        <taxon>Basidiomycota</taxon>
        <taxon>Agaricomycotina</taxon>
        <taxon>Agaricomycetes</taxon>
        <taxon>Agaricomycetidae</taxon>
        <taxon>Agaricales</taxon>
        <taxon>Agaricineae</taxon>
        <taxon>Psathyrellaceae</taxon>
        <taxon>Candolleomyces</taxon>
    </lineage>
</organism>
<dbReference type="Proteomes" id="UP000290288">
    <property type="component" value="Unassembled WGS sequence"/>
</dbReference>
<gene>
    <name evidence="2" type="ORF">EST38_g3762</name>
</gene>
<dbReference type="InterPro" id="IPR045926">
    <property type="entry name" value="DUF6345"/>
</dbReference>
<dbReference type="Pfam" id="PF19872">
    <property type="entry name" value="DUF6345"/>
    <property type="match status" value="1"/>
</dbReference>
<evidence type="ECO:0000256" key="1">
    <source>
        <dbReference type="SAM" id="SignalP"/>
    </source>
</evidence>
<feature type="chain" id="PRO_5020443081" evidence="1">
    <location>
        <begin position="25"/>
        <end position="586"/>
    </location>
</feature>
<keyword evidence="1" id="KW-0732">Signal</keyword>
<sequence>MVRTSESLVRLLSALLLVVPLAKAWVELDEGLIPAIPVPLPVLTLGPPGEFPPYLLDNIISDIAPGAKLEKNETVGSGLYAYQGDRLVASVDPETGEVQVFPNLADIVPTSQGIDPGEAIYSLDLGSSTFPTDDTFVTEVVVGASLVGAAVADADLRTRATDSSNVTTVEPETYLTHGSYERRIDAGGVSYPVCGPGSQANFGVDADGRVHSLAYHWRAASLSGSNITASARPVVASSIKSQLEPIGLEAGWIRVTTVDVCFYDSGAGFIQPVYRFVGTTHSNSTATASEPVKVSGYVPIGSGSPEVIPSAYVTSTDAPPTDGAAPTKRSVLDYFNARSLRPRAPLPEVTVGRYVVRNDARPFLQSAINTWKNLRGSKLVNFVNSQYYWGNDNMYISRKDRYVNSVNVAYTEGHGNWHLFTTEENCCDVVRMENVPDDGYGPAADGSLAYWMIHACEPIPTPLDYELAGDETPTQSALAPWRHIFRGGLHAVLSYRTQMYIQDTVPERSATLMAQGVPVISAWLKAANTDSIYRPRTTYASGHYSNDNPFGRAAVVFQCGHESDRIWQLGNAGRGRCLRMIWYDNA</sequence>
<dbReference type="OrthoDB" id="5424205at2759"/>
<name>A0A4Q2DP55_9AGAR</name>
<evidence type="ECO:0000313" key="3">
    <source>
        <dbReference type="Proteomes" id="UP000290288"/>
    </source>
</evidence>
<protein>
    <submittedName>
        <fullName evidence="2">Uncharacterized protein</fullName>
    </submittedName>
</protein>
<accession>A0A4Q2DP55</accession>
<evidence type="ECO:0000313" key="2">
    <source>
        <dbReference type="EMBL" id="RXW22100.1"/>
    </source>
</evidence>